<evidence type="ECO:0000313" key="2">
    <source>
        <dbReference type="Proteomes" id="UP000243180"/>
    </source>
</evidence>
<dbReference type="EMBL" id="AP014879">
    <property type="protein sequence ID" value="BAV35084.1"/>
    <property type="molecule type" value="Genomic_DNA"/>
</dbReference>
<gene>
    <name evidence="1" type="ORF">SCL_2807</name>
</gene>
<dbReference type="KEGG" id="slim:SCL_2807"/>
<evidence type="ECO:0000313" key="1">
    <source>
        <dbReference type="EMBL" id="BAV35084.1"/>
    </source>
</evidence>
<organism evidence="1 2">
    <name type="scientific">Sulfuricaulis limicola</name>
    <dbReference type="NCBI Taxonomy" id="1620215"/>
    <lineage>
        <taxon>Bacteria</taxon>
        <taxon>Pseudomonadati</taxon>
        <taxon>Pseudomonadota</taxon>
        <taxon>Gammaproteobacteria</taxon>
        <taxon>Acidiferrobacterales</taxon>
        <taxon>Acidiferrobacteraceae</taxon>
        <taxon>Sulfuricaulis</taxon>
    </lineage>
</organism>
<dbReference type="RefSeq" id="WP_148665109.1">
    <property type="nucleotide sequence ID" value="NZ_AP014879.1"/>
</dbReference>
<protein>
    <submittedName>
        <fullName evidence="1">Uncharacterized protein</fullName>
    </submittedName>
</protein>
<accession>A0A1B4XJV1</accession>
<dbReference type="Proteomes" id="UP000243180">
    <property type="component" value="Chromosome"/>
</dbReference>
<keyword evidence="2" id="KW-1185">Reference proteome</keyword>
<proteinExistence type="predicted"/>
<dbReference type="InParanoid" id="A0A1B4XJV1"/>
<reference evidence="1 2" key="1">
    <citation type="submission" date="2015-05" db="EMBL/GenBank/DDBJ databases">
        <title>Complete genome sequence of a sulfur-oxidizing gammaproteobacterium strain HA5.</title>
        <authorList>
            <person name="Miura A."/>
            <person name="Kojima H."/>
            <person name="Fukui M."/>
        </authorList>
    </citation>
    <scope>NUCLEOTIDE SEQUENCE [LARGE SCALE GENOMIC DNA]</scope>
    <source>
        <strain evidence="1 2">HA5</strain>
    </source>
</reference>
<name>A0A1B4XJV1_9GAMM</name>
<dbReference type="AlphaFoldDB" id="A0A1B4XJV1"/>
<sequence length="254" mass="29391">MGDIRKSSDAQEGRDRAEAMKQLRTAMREKNECLQEQAHCDNARRAIIDSMRPLMKLDREYFQSFFKGHQEFAARFNDYKYVEELCTVVCAVDGWVSGPGDALPAGDDPYAQIAWIGGLNLHTHASLYFGFSKKEMLRCFQLVQEMKTLEIESVTRPYFEFPEIRLRDSEDWMLYYTAAVTLKFREAVYALDQRRGEFGISEALRDDILGAIKSTYWWRYMMMARVIEQAAAGLPPDIRARVESETEQEETAEA</sequence>